<organism evidence="6 7">
    <name type="scientific">Ephemerocybe angulata</name>
    <dbReference type="NCBI Taxonomy" id="980116"/>
    <lineage>
        <taxon>Eukaryota</taxon>
        <taxon>Fungi</taxon>
        <taxon>Dikarya</taxon>
        <taxon>Basidiomycota</taxon>
        <taxon>Agaricomycotina</taxon>
        <taxon>Agaricomycetes</taxon>
        <taxon>Agaricomycetidae</taxon>
        <taxon>Agaricales</taxon>
        <taxon>Agaricineae</taxon>
        <taxon>Psathyrellaceae</taxon>
        <taxon>Ephemerocybe</taxon>
    </lineage>
</organism>
<reference evidence="6 7" key="1">
    <citation type="submission" date="2020-07" db="EMBL/GenBank/DDBJ databases">
        <title>Comparative genomics of pyrophilous fungi reveals a link between fire events and developmental genes.</title>
        <authorList>
            <consortium name="DOE Joint Genome Institute"/>
            <person name="Steindorff A.S."/>
            <person name="Carver A."/>
            <person name="Calhoun S."/>
            <person name="Stillman K."/>
            <person name="Liu H."/>
            <person name="Lipzen A."/>
            <person name="Pangilinan J."/>
            <person name="Labutti K."/>
            <person name="Bruns T.D."/>
            <person name="Grigoriev I.V."/>
        </authorList>
    </citation>
    <scope>NUCLEOTIDE SEQUENCE [LARGE SCALE GENOMIC DNA]</scope>
    <source>
        <strain evidence="6 7">CBS 144469</strain>
    </source>
</reference>
<keyword evidence="2 4" id="KW-0863">Zinc-finger</keyword>
<keyword evidence="1" id="KW-0479">Metal-binding</keyword>
<dbReference type="Proteomes" id="UP000521943">
    <property type="component" value="Unassembled WGS sequence"/>
</dbReference>
<keyword evidence="3" id="KW-0862">Zinc</keyword>
<evidence type="ECO:0000256" key="4">
    <source>
        <dbReference type="PROSITE-ProRule" id="PRU00134"/>
    </source>
</evidence>
<dbReference type="PROSITE" id="PS50865">
    <property type="entry name" value="ZF_MYND_2"/>
    <property type="match status" value="1"/>
</dbReference>
<feature type="domain" description="MYND-type" evidence="5">
    <location>
        <begin position="441"/>
        <end position="489"/>
    </location>
</feature>
<gene>
    <name evidence="6" type="ORF">DFP72DRAFT_902163</name>
</gene>
<sequence>MPRASISGKTVNRSTPLAQLIARANDGSPDRLWDLYRYVTEPDIVTLDVILCALKQCSTGDLPDPDSSVATWGQIAGDRAVVSIFLLNFAIHAFRTNSALKEQAVQPVLQSLDAICVWADYCIHFKLAPPGVSTRPGGITGSMETYHEVGRLFLELFTDHPTQISQALMVSTPFHNLAVRMWMTRDVNDLNYDGLYPALQLLLYALGDREIEGEDAAEIVVQQIINRPPRWFATFAAMTIERSHRIPAMVFRSDVDFRDVPTFAYALVDILTQITSRCESVRRAFIHVDYLKQITSDLNSLSLGLVRRGSPNLLISLVPAIGTLIPHIFDTRTPFRSIKNARDVIAGGIFSTLLRIMASPEARDPRHTAPVIQTIHLLARYTAYPEVIIEIGRIPPLDAYTMVGLVRNTQIHVAWMALRTANEGKLEAFRTLKGGSPICDNYSCRRTNIDTRGTPESKGFKKCGGCSSVVYCSVDCQKADWVALHQAECKSSRDEHARRRSSQSWYTHHMRAYHVSYVAFLYNTYFSAKMEARSDIAARTAIASFEACDVLVVPGVVSLLGGDWWTSHSQLQFPQDYLRTRLSALKEAYISGTGSSIREEVEEVRLVQSYFPLGMKLGVILTVELTKTSGGQYNGGYSVVRYGVPAPNVQSRELARPYSSPSSN</sequence>
<dbReference type="InterPro" id="IPR002893">
    <property type="entry name" value="Znf_MYND"/>
</dbReference>
<protein>
    <recommendedName>
        <fullName evidence="5">MYND-type domain-containing protein</fullName>
    </recommendedName>
</protein>
<evidence type="ECO:0000256" key="3">
    <source>
        <dbReference type="ARBA" id="ARBA00022833"/>
    </source>
</evidence>
<proteinExistence type="predicted"/>
<dbReference type="Pfam" id="PF01753">
    <property type="entry name" value="zf-MYND"/>
    <property type="match status" value="1"/>
</dbReference>
<evidence type="ECO:0000259" key="5">
    <source>
        <dbReference type="PROSITE" id="PS50865"/>
    </source>
</evidence>
<dbReference type="SUPFAM" id="SSF144232">
    <property type="entry name" value="HIT/MYND zinc finger-like"/>
    <property type="match status" value="1"/>
</dbReference>
<evidence type="ECO:0000256" key="2">
    <source>
        <dbReference type="ARBA" id="ARBA00022771"/>
    </source>
</evidence>
<dbReference type="AlphaFoldDB" id="A0A8H6HU10"/>
<dbReference type="EMBL" id="JACGCI010000040">
    <property type="protein sequence ID" value="KAF6753195.1"/>
    <property type="molecule type" value="Genomic_DNA"/>
</dbReference>
<dbReference type="Gene3D" id="6.10.140.2220">
    <property type="match status" value="1"/>
</dbReference>
<comment type="caution">
    <text evidence="6">The sequence shown here is derived from an EMBL/GenBank/DDBJ whole genome shotgun (WGS) entry which is preliminary data.</text>
</comment>
<dbReference type="OrthoDB" id="2212237at2759"/>
<keyword evidence="7" id="KW-1185">Reference proteome</keyword>
<evidence type="ECO:0000256" key="1">
    <source>
        <dbReference type="ARBA" id="ARBA00022723"/>
    </source>
</evidence>
<dbReference type="GO" id="GO:0008270">
    <property type="term" value="F:zinc ion binding"/>
    <property type="evidence" value="ECO:0007669"/>
    <property type="project" value="UniProtKB-KW"/>
</dbReference>
<evidence type="ECO:0000313" key="6">
    <source>
        <dbReference type="EMBL" id="KAF6753195.1"/>
    </source>
</evidence>
<evidence type="ECO:0000313" key="7">
    <source>
        <dbReference type="Proteomes" id="UP000521943"/>
    </source>
</evidence>
<accession>A0A8H6HU10</accession>
<name>A0A8H6HU10_9AGAR</name>